<proteinExistence type="predicted"/>
<evidence type="ECO:0000256" key="1">
    <source>
        <dbReference type="SAM" id="MobiDB-lite"/>
    </source>
</evidence>
<keyword evidence="3" id="KW-1185">Reference proteome</keyword>
<feature type="compositionally biased region" description="Basic residues" evidence="1">
    <location>
        <begin position="1"/>
        <end position="10"/>
    </location>
</feature>
<dbReference type="Proteomes" id="UP000075884">
    <property type="component" value="Unassembled WGS sequence"/>
</dbReference>
<dbReference type="AlphaFoldDB" id="A0A182N7K7"/>
<protein>
    <submittedName>
        <fullName evidence="2">Uncharacterized protein</fullName>
    </submittedName>
</protein>
<dbReference type="EnsemblMetazoa" id="ADIR003631-RA">
    <property type="protein sequence ID" value="ADIR003631-PA"/>
    <property type="gene ID" value="ADIR003631"/>
</dbReference>
<evidence type="ECO:0000313" key="2">
    <source>
        <dbReference type="EnsemblMetazoa" id="ADIR003631-PA"/>
    </source>
</evidence>
<evidence type="ECO:0000313" key="3">
    <source>
        <dbReference type="Proteomes" id="UP000075884"/>
    </source>
</evidence>
<feature type="region of interest" description="Disordered" evidence="1">
    <location>
        <begin position="1"/>
        <end position="28"/>
    </location>
</feature>
<reference evidence="3" key="1">
    <citation type="submission" date="2013-03" db="EMBL/GenBank/DDBJ databases">
        <title>The Genome Sequence of Anopheles dirus WRAIR2.</title>
        <authorList>
            <consortium name="The Broad Institute Genomics Platform"/>
            <person name="Neafsey D.E."/>
            <person name="Walton C."/>
            <person name="Walker B."/>
            <person name="Young S.K."/>
            <person name="Zeng Q."/>
            <person name="Gargeya S."/>
            <person name="Fitzgerald M."/>
            <person name="Haas B."/>
            <person name="Abouelleil A."/>
            <person name="Allen A.W."/>
            <person name="Alvarado L."/>
            <person name="Arachchi H.M."/>
            <person name="Berlin A.M."/>
            <person name="Chapman S.B."/>
            <person name="Gainer-Dewar J."/>
            <person name="Goldberg J."/>
            <person name="Griggs A."/>
            <person name="Gujja S."/>
            <person name="Hansen M."/>
            <person name="Howarth C."/>
            <person name="Imamovic A."/>
            <person name="Ireland A."/>
            <person name="Larimer J."/>
            <person name="McCowan C."/>
            <person name="Murphy C."/>
            <person name="Pearson M."/>
            <person name="Poon T.W."/>
            <person name="Priest M."/>
            <person name="Roberts A."/>
            <person name="Saif S."/>
            <person name="Shea T."/>
            <person name="Sisk P."/>
            <person name="Sykes S."/>
            <person name="Wortman J."/>
            <person name="Nusbaum C."/>
            <person name="Birren B."/>
        </authorList>
    </citation>
    <scope>NUCLEOTIDE SEQUENCE [LARGE SCALE GENOMIC DNA]</scope>
    <source>
        <strain evidence="3">WRAIR2</strain>
    </source>
</reference>
<sequence>MSFSHKRRASSRGLPIGQPDSCDDTINEDDHQHHRRQLFHALDAAADEDADGTYAEIMSAIAATERRELERCNERNRCAVAPPAPQDNAALDHKFDQLLSEVHGLRDQIGDRIETLNRRLTQTNRLFLAHQDYGQRSNRAGDLLLIGVPPMFAGEGLRECYVRIARRLGYAGSEIPIVHIRRLDLGTAGDVPKPPRYSAAVLDNLSRTARVGKWRPPGVADPSACQPAAVHVQFVFRNARNEFYRRYQEGGRAGTGLSLPDLGYDGEAYGGLRVFVSENLTRGNVSLKAEAMRLKRDGKIKSVFTVNGQIYVKRTIDHRPELVTSSVDLLLLDESKMKANK</sequence>
<name>A0A182N7K7_9DIPT</name>
<reference evidence="2" key="2">
    <citation type="submission" date="2020-05" db="UniProtKB">
        <authorList>
            <consortium name="EnsemblMetazoa"/>
        </authorList>
    </citation>
    <scope>IDENTIFICATION</scope>
    <source>
        <strain evidence="2">WRAIR2</strain>
    </source>
</reference>
<dbReference type="VEuPathDB" id="VectorBase:ADIR003631"/>
<accession>A0A182N7K7</accession>
<organism evidence="2 3">
    <name type="scientific">Anopheles dirus</name>
    <dbReference type="NCBI Taxonomy" id="7168"/>
    <lineage>
        <taxon>Eukaryota</taxon>
        <taxon>Metazoa</taxon>
        <taxon>Ecdysozoa</taxon>
        <taxon>Arthropoda</taxon>
        <taxon>Hexapoda</taxon>
        <taxon>Insecta</taxon>
        <taxon>Pterygota</taxon>
        <taxon>Neoptera</taxon>
        <taxon>Endopterygota</taxon>
        <taxon>Diptera</taxon>
        <taxon>Nematocera</taxon>
        <taxon>Culicoidea</taxon>
        <taxon>Culicidae</taxon>
        <taxon>Anophelinae</taxon>
        <taxon>Anopheles</taxon>
    </lineage>
</organism>